<comment type="catalytic activity">
    <reaction evidence="1">
        <text>ATP + protein L-histidine = ADP + protein N-phospho-L-histidine.</text>
        <dbReference type="EC" id="2.7.13.3"/>
    </reaction>
</comment>
<keyword evidence="9" id="KW-0902">Two-component regulatory system</keyword>
<proteinExistence type="predicted"/>
<dbReference type="SMART" id="SM00388">
    <property type="entry name" value="HisKA"/>
    <property type="match status" value="1"/>
</dbReference>
<evidence type="ECO:0000256" key="5">
    <source>
        <dbReference type="ARBA" id="ARBA00022679"/>
    </source>
</evidence>
<dbReference type="InterPro" id="IPR003661">
    <property type="entry name" value="HisK_dim/P_dom"/>
</dbReference>
<evidence type="ECO:0000256" key="3">
    <source>
        <dbReference type="ARBA" id="ARBA00012438"/>
    </source>
</evidence>
<dbReference type="SMART" id="SM00387">
    <property type="entry name" value="HATPase_c"/>
    <property type="match status" value="1"/>
</dbReference>
<evidence type="ECO:0000313" key="11">
    <source>
        <dbReference type="EMBL" id="OZU87165.1"/>
    </source>
</evidence>
<dbReference type="GO" id="GO:0016036">
    <property type="term" value="P:cellular response to phosphate starvation"/>
    <property type="evidence" value="ECO:0007669"/>
    <property type="project" value="TreeGrafter"/>
</dbReference>
<protein>
    <recommendedName>
        <fullName evidence="3">histidine kinase</fullName>
        <ecNumber evidence="3">2.7.13.3</ecNumber>
    </recommendedName>
</protein>
<dbReference type="CDD" id="cd00075">
    <property type="entry name" value="HATPase"/>
    <property type="match status" value="1"/>
</dbReference>
<dbReference type="InterPro" id="IPR050351">
    <property type="entry name" value="BphY/WalK/GraS-like"/>
</dbReference>
<evidence type="ECO:0000256" key="2">
    <source>
        <dbReference type="ARBA" id="ARBA00004370"/>
    </source>
</evidence>
<dbReference type="Proteomes" id="UP000216498">
    <property type="component" value="Unassembled WGS sequence"/>
</dbReference>
<dbReference type="Gene3D" id="3.30.565.10">
    <property type="entry name" value="Histidine kinase-like ATPase, C-terminal domain"/>
    <property type="match status" value="1"/>
</dbReference>
<dbReference type="InterPro" id="IPR005467">
    <property type="entry name" value="His_kinase_dom"/>
</dbReference>
<evidence type="ECO:0000256" key="6">
    <source>
        <dbReference type="ARBA" id="ARBA00022741"/>
    </source>
</evidence>
<keyword evidence="6" id="KW-0547">Nucleotide-binding</keyword>
<name>A0A265N5P5_9BACI</name>
<dbReference type="PROSITE" id="PS50109">
    <property type="entry name" value="HIS_KIN"/>
    <property type="match status" value="1"/>
</dbReference>
<dbReference type="EC" id="2.7.13.3" evidence="3"/>
<accession>A0A265N5P5</accession>
<keyword evidence="4" id="KW-0597">Phosphoprotein</keyword>
<feature type="domain" description="Histidine kinase" evidence="10">
    <location>
        <begin position="88"/>
        <end position="282"/>
    </location>
</feature>
<dbReference type="Pfam" id="PF00512">
    <property type="entry name" value="HisKA"/>
    <property type="match status" value="1"/>
</dbReference>
<dbReference type="PANTHER" id="PTHR45453:SF1">
    <property type="entry name" value="PHOSPHATE REGULON SENSOR PROTEIN PHOR"/>
    <property type="match status" value="1"/>
</dbReference>
<evidence type="ECO:0000256" key="1">
    <source>
        <dbReference type="ARBA" id="ARBA00000085"/>
    </source>
</evidence>
<evidence type="ECO:0000256" key="8">
    <source>
        <dbReference type="ARBA" id="ARBA00022840"/>
    </source>
</evidence>
<dbReference type="GO" id="GO:0000155">
    <property type="term" value="F:phosphorelay sensor kinase activity"/>
    <property type="evidence" value="ECO:0007669"/>
    <property type="project" value="InterPro"/>
</dbReference>
<dbReference type="CDD" id="cd00082">
    <property type="entry name" value="HisKA"/>
    <property type="match status" value="1"/>
</dbReference>
<dbReference type="EMBL" id="NPMS01000014">
    <property type="protein sequence ID" value="OZU87165.1"/>
    <property type="molecule type" value="Genomic_DNA"/>
</dbReference>
<gene>
    <name evidence="11" type="ORF">CIL03_18210</name>
</gene>
<evidence type="ECO:0000256" key="7">
    <source>
        <dbReference type="ARBA" id="ARBA00022777"/>
    </source>
</evidence>
<keyword evidence="5" id="KW-0808">Transferase</keyword>
<keyword evidence="8" id="KW-0067">ATP-binding</keyword>
<dbReference type="InterPro" id="IPR036097">
    <property type="entry name" value="HisK_dim/P_sf"/>
</dbReference>
<keyword evidence="12" id="KW-1185">Reference proteome</keyword>
<dbReference type="InterPro" id="IPR003594">
    <property type="entry name" value="HATPase_dom"/>
</dbReference>
<evidence type="ECO:0000256" key="4">
    <source>
        <dbReference type="ARBA" id="ARBA00022553"/>
    </source>
</evidence>
<evidence type="ECO:0000259" key="10">
    <source>
        <dbReference type="PROSITE" id="PS50109"/>
    </source>
</evidence>
<dbReference type="PRINTS" id="PR01780">
    <property type="entry name" value="LANTIREGPROT"/>
</dbReference>
<reference evidence="11 12" key="1">
    <citation type="submission" date="2017-08" db="EMBL/GenBank/DDBJ databases">
        <title>Virgibacillus indicus sp. nov. and Virgibacillus profoundi sp. nov, two moderately halophilic bacteria isolated from marine sediment by using the Microfluidic Streak Plate.</title>
        <authorList>
            <person name="Xu B."/>
            <person name="Hu B."/>
            <person name="Wang J."/>
            <person name="Zhu Y."/>
            <person name="Huang L."/>
            <person name="Du W."/>
            <person name="Huang Y."/>
        </authorList>
    </citation>
    <scope>NUCLEOTIDE SEQUENCE [LARGE SCALE GENOMIC DNA]</scope>
    <source>
        <strain evidence="11 12">IO3-P2-C2</strain>
    </source>
</reference>
<organism evidence="11 12">
    <name type="scientific">Virgibacillus indicus</name>
    <dbReference type="NCBI Taxonomy" id="2024554"/>
    <lineage>
        <taxon>Bacteria</taxon>
        <taxon>Bacillati</taxon>
        <taxon>Bacillota</taxon>
        <taxon>Bacilli</taxon>
        <taxon>Bacillales</taxon>
        <taxon>Bacillaceae</taxon>
        <taxon>Virgibacillus</taxon>
    </lineage>
</organism>
<dbReference type="Pfam" id="PF02518">
    <property type="entry name" value="HATPase_c"/>
    <property type="match status" value="1"/>
</dbReference>
<comment type="caution">
    <text evidence="11">The sequence shown here is derived from an EMBL/GenBank/DDBJ whole genome shotgun (WGS) entry which is preliminary data.</text>
</comment>
<dbReference type="InterPro" id="IPR036890">
    <property type="entry name" value="HATPase_C_sf"/>
</dbReference>
<evidence type="ECO:0000313" key="12">
    <source>
        <dbReference type="Proteomes" id="UP000216498"/>
    </source>
</evidence>
<evidence type="ECO:0000256" key="9">
    <source>
        <dbReference type="ARBA" id="ARBA00023012"/>
    </source>
</evidence>
<dbReference type="InterPro" id="IPR008358">
    <property type="entry name" value="Sig_transdc_His_kin/Pase_MprB"/>
</dbReference>
<dbReference type="OrthoDB" id="9792991at2"/>
<dbReference type="SUPFAM" id="SSF47384">
    <property type="entry name" value="Homodimeric domain of signal transducing histidine kinase"/>
    <property type="match status" value="1"/>
</dbReference>
<dbReference type="GO" id="GO:0004721">
    <property type="term" value="F:phosphoprotein phosphatase activity"/>
    <property type="evidence" value="ECO:0007669"/>
    <property type="project" value="TreeGrafter"/>
</dbReference>
<comment type="subcellular location">
    <subcellularLocation>
        <location evidence="2">Membrane</location>
    </subcellularLocation>
</comment>
<dbReference type="AlphaFoldDB" id="A0A265N5P5"/>
<dbReference type="GO" id="GO:0005886">
    <property type="term" value="C:plasma membrane"/>
    <property type="evidence" value="ECO:0007669"/>
    <property type="project" value="TreeGrafter"/>
</dbReference>
<sequence>MPYLFIIVILIAVFLCIRLFSFRKEVKKIGRQLQKYNHQKTNKKIDMALLNRNIEGLGTEINHLIDMHVKEKRERIRFENELKQAVANMSHDLRTPLTSILGYIQMAESNDITAKEQKEYISIAKDRAKRLETLLNDFFELSVIESADFQLKSEPINLKPLTIDMLMSFFDRFNDKNMEPIINMPERDVFIKSDESAVSRIIENLISNAITHSDGNIRITLEEIDATVRLIVQNNTHALTDNDVDHLFDRFYMADGSRSGKSTGLGLSIVKSFMQKMDGNITGKLNDGQLSIICEWKSSGK</sequence>
<dbReference type="Gene3D" id="1.10.287.130">
    <property type="match status" value="1"/>
</dbReference>
<dbReference type="PANTHER" id="PTHR45453">
    <property type="entry name" value="PHOSPHATE REGULON SENSOR PROTEIN PHOR"/>
    <property type="match status" value="1"/>
</dbReference>
<dbReference type="SUPFAM" id="SSF55874">
    <property type="entry name" value="ATPase domain of HSP90 chaperone/DNA topoisomerase II/histidine kinase"/>
    <property type="match status" value="1"/>
</dbReference>
<keyword evidence="7 11" id="KW-0418">Kinase</keyword>
<dbReference type="GO" id="GO:0005524">
    <property type="term" value="F:ATP binding"/>
    <property type="evidence" value="ECO:0007669"/>
    <property type="project" value="UniProtKB-KW"/>
</dbReference>